<gene>
    <name evidence="1" type="ORF">ACFQ1S_08245</name>
</gene>
<dbReference type="EMBL" id="JBHTIS010000341">
    <property type="protein sequence ID" value="MFD1045567.1"/>
    <property type="molecule type" value="Genomic_DNA"/>
</dbReference>
<accession>A0ABW3M5J7</accession>
<comment type="caution">
    <text evidence="1">The sequence shown here is derived from an EMBL/GenBank/DDBJ whole genome shotgun (WGS) entry which is preliminary data.</text>
</comment>
<evidence type="ECO:0000313" key="2">
    <source>
        <dbReference type="Proteomes" id="UP001597045"/>
    </source>
</evidence>
<organism evidence="1 2">
    <name type="scientific">Kibdelosporangium lantanae</name>
    <dbReference type="NCBI Taxonomy" id="1497396"/>
    <lineage>
        <taxon>Bacteria</taxon>
        <taxon>Bacillati</taxon>
        <taxon>Actinomycetota</taxon>
        <taxon>Actinomycetes</taxon>
        <taxon>Pseudonocardiales</taxon>
        <taxon>Pseudonocardiaceae</taxon>
        <taxon>Kibdelosporangium</taxon>
    </lineage>
</organism>
<name>A0ABW3M5J7_9PSEU</name>
<evidence type="ECO:0000313" key="1">
    <source>
        <dbReference type="EMBL" id="MFD1045567.1"/>
    </source>
</evidence>
<protein>
    <submittedName>
        <fullName evidence="1">Uncharacterized protein</fullName>
    </submittedName>
</protein>
<proteinExistence type="predicted"/>
<reference evidence="2" key="1">
    <citation type="journal article" date="2019" name="Int. J. Syst. Evol. Microbiol.">
        <title>The Global Catalogue of Microorganisms (GCM) 10K type strain sequencing project: providing services to taxonomists for standard genome sequencing and annotation.</title>
        <authorList>
            <consortium name="The Broad Institute Genomics Platform"/>
            <consortium name="The Broad Institute Genome Sequencing Center for Infectious Disease"/>
            <person name="Wu L."/>
            <person name="Ma J."/>
        </authorList>
    </citation>
    <scope>NUCLEOTIDE SEQUENCE [LARGE SCALE GENOMIC DNA]</scope>
    <source>
        <strain evidence="2">JCM 31486</strain>
    </source>
</reference>
<sequence length="224" mass="25172">MLTISLVTGLAGAQPALADRACETPHCYSIGQLFRSDFTGIYGHWHSNNMYLTNAEYATGSHINSEMWLLMPNNTWVEDGIRNGNDPGNPCGCTAYEVFWADESTGGGFFRHFIANVTPDGTDHWYMIQRGSSANRWDVYYDGYLQGTSTVTGSWTGNQQQIGGEVQAHDLATAWCDWFQMTAEFRDGANNWYWTRAGASVPTQSVDAGFTGYWVDSDWVWWKH</sequence>
<dbReference type="Proteomes" id="UP001597045">
    <property type="component" value="Unassembled WGS sequence"/>
</dbReference>
<keyword evidence="2" id="KW-1185">Reference proteome</keyword>